<dbReference type="InterPro" id="IPR055170">
    <property type="entry name" value="GFO_IDH_MocA-like_dom"/>
</dbReference>
<dbReference type="SUPFAM" id="SSF55347">
    <property type="entry name" value="Glyceraldehyde-3-phosphate dehydrogenase-like, C-terminal domain"/>
    <property type="match status" value="1"/>
</dbReference>
<feature type="domain" description="Gfo/Idh/MocA-like oxidoreductase N-terminal" evidence="1">
    <location>
        <begin position="6"/>
        <end position="125"/>
    </location>
</feature>
<comment type="caution">
    <text evidence="3">The sequence shown here is derived from an EMBL/GenBank/DDBJ whole genome shotgun (WGS) entry which is preliminary data.</text>
</comment>
<feature type="domain" description="GFO/IDH/MocA-like oxidoreductase" evidence="2">
    <location>
        <begin position="135"/>
        <end position="254"/>
    </location>
</feature>
<sequence>MASKMKTVVVGCGGMAREWVKHAVELDTIELVGLVDLNRDAAVAMADWFELSHDLVFDSLKAAVEATGADAVFDVTVPVAHDKVTIEALELGCHVLGEKPMSDTLDKARAMVAAAKASGKTYAVTQTRRPLVGFKSLEKFVAADGIGDLAELHSDFYIGAHFGGFRDAMAHPLVLDMAIHTFDNARQVSGADPVSVYCHAWNPKHSWYDGHACATAIFEMTDGVVYTYRGSWCNEGCDTTWEADWRIVGAKGTITWDGADAMKCEVVTPGQTEGFIREKTQVDIPLIEMADEGHGYLIRQFAEHVLSDGAVSVECPYEDNIKSLAMVLAAVESADAGRKVEVVW</sequence>
<dbReference type="GO" id="GO:0000166">
    <property type="term" value="F:nucleotide binding"/>
    <property type="evidence" value="ECO:0007669"/>
    <property type="project" value="InterPro"/>
</dbReference>
<dbReference type="RefSeq" id="WP_184675429.1">
    <property type="nucleotide sequence ID" value="NZ_JACHGY010000001.1"/>
</dbReference>
<organism evidence="3 4">
    <name type="scientific">Algisphaera agarilytica</name>
    <dbReference type="NCBI Taxonomy" id="1385975"/>
    <lineage>
        <taxon>Bacteria</taxon>
        <taxon>Pseudomonadati</taxon>
        <taxon>Planctomycetota</taxon>
        <taxon>Phycisphaerae</taxon>
        <taxon>Phycisphaerales</taxon>
        <taxon>Phycisphaeraceae</taxon>
        <taxon>Algisphaera</taxon>
    </lineage>
</organism>
<dbReference type="Pfam" id="PF01408">
    <property type="entry name" value="GFO_IDH_MocA"/>
    <property type="match status" value="1"/>
</dbReference>
<dbReference type="InterPro" id="IPR036291">
    <property type="entry name" value="NAD(P)-bd_dom_sf"/>
</dbReference>
<dbReference type="AlphaFoldDB" id="A0A7X0H582"/>
<dbReference type="Gene3D" id="3.40.50.720">
    <property type="entry name" value="NAD(P)-binding Rossmann-like Domain"/>
    <property type="match status" value="1"/>
</dbReference>
<name>A0A7X0H582_9BACT</name>
<evidence type="ECO:0000259" key="1">
    <source>
        <dbReference type="Pfam" id="PF01408"/>
    </source>
</evidence>
<evidence type="ECO:0000313" key="4">
    <source>
        <dbReference type="Proteomes" id="UP000541810"/>
    </source>
</evidence>
<accession>A0A7X0H582</accession>
<dbReference type="EMBL" id="JACHGY010000001">
    <property type="protein sequence ID" value="MBB6428361.1"/>
    <property type="molecule type" value="Genomic_DNA"/>
</dbReference>
<dbReference type="InterPro" id="IPR051450">
    <property type="entry name" value="Gfo/Idh/MocA_Oxidoreductases"/>
</dbReference>
<dbReference type="SUPFAM" id="SSF51735">
    <property type="entry name" value="NAD(P)-binding Rossmann-fold domains"/>
    <property type="match status" value="1"/>
</dbReference>
<evidence type="ECO:0000313" key="3">
    <source>
        <dbReference type="EMBL" id="MBB6428361.1"/>
    </source>
</evidence>
<dbReference type="PANTHER" id="PTHR43377:SF1">
    <property type="entry name" value="BILIVERDIN REDUCTASE A"/>
    <property type="match status" value="1"/>
</dbReference>
<dbReference type="Gene3D" id="3.30.360.10">
    <property type="entry name" value="Dihydrodipicolinate Reductase, domain 2"/>
    <property type="match status" value="1"/>
</dbReference>
<proteinExistence type="predicted"/>
<protein>
    <submittedName>
        <fullName evidence="3">Putative dehydrogenase</fullName>
    </submittedName>
</protein>
<dbReference type="Pfam" id="PF22725">
    <property type="entry name" value="GFO_IDH_MocA_C3"/>
    <property type="match status" value="1"/>
</dbReference>
<evidence type="ECO:0000259" key="2">
    <source>
        <dbReference type="Pfam" id="PF22725"/>
    </source>
</evidence>
<gene>
    <name evidence="3" type="ORF">HNQ40_000167</name>
</gene>
<dbReference type="InterPro" id="IPR000683">
    <property type="entry name" value="Gfo/Idh/MocA-like_OxRdtase_N"/>
</dbReference>
<keyword evidence="4" id="KW-1185">Reference proteome</keyword>
<reference evidence="3 4" key="1">
    <citation type="submission" date="2020-08" db="EMBL/GenBank/DDBJ databases">
        <title>Genomic Encyclopedia of Type Strains, Phase IV (KMG-IV): sequencing the most valuable type-strain genomes for metagenomic binning, comparative biology and taxonomic classification.</title>
        <authorList>
            <person name="Goeker M."/>
        </authorList>
    </citation>
    <scope>NUCLEOTIDE SEQUENCE [LARGE SCALE GENOMIC DNA]</scope>
    <source>
        <strain evidence="3 4">DSM 103725</strain>
    </source>
</reference>
<dbReference type="PANTHER" id="PTHR43377">
    <property type="entry name" value="BILIVERDIN REDUCTASE A"/>
    <property type="match status" value="1"/>
</dbReference>
<dbReference type="Proteomes" id="UP000541810">
    <property type="component" value="Unassembled WGS sequence"/>
</dbReference>